<dbReference type="EMBL" id="VDLU01000001">
    <property type="protein sequence ID" value="TNJ29889.1"/>
    <property type="molecule type" value="Genomic_DNA"/>
</dbReference>
<reference evidence="2 3" key="1">
    <citation type="submission" date="2019-05" db="EMBL/GenBank/DDBJ databases">
        <title>The compact genome of Giardia muris reveals important steps in the evolution of intestinal protozoan parasites.</title>
        <authorList>
            <person name="Xu F."/>
            <person name="Jimenez-Gonzalez A."/>
            <person name="Einarsson E."/>
            <person name="Astvaldsson A."/>
            <person name="Peirasmaki D."/>
            <person name="Eckmann L."/>
            <person name="Andersson J.O."/>
            <person name="Svard S.G."/>
            <person name="Jerlstrom-Hultqvist J."/>
        </authorList>
    </citation>
    <scope>NUCLEOTIDE SEQUENCE [LARGE SCALE GENOMIC DNA]</scope>
    <source>
        <strain evidence="2 3">Roberts-Thomson</strain>
    </source>
</reference>
<dbReference type="VEuPathDB" id="GiardiaDB:GMRT_10314"/>
<comment type="caution">
    <text evidence="2">The sequence shown here is derived from an EMBL/GenBank/DDBJ whole genome shotgun (WGS) entry which is preliminary data.</text>
</comment>
<dbReference type="InterPro" id="IPR009643">
    <property type="entry name" value="HS1-bd"/>
</dbReference>
<keyword evidence="3" id="KW-1185">Reference proteome</keyword>
<dbReference type="Pfam" id="PF06825">
    <property type="entry name" value="HSBP1"/>
    <property type="match status" value="1"/>
</dbReference>
<dbReference type="AlphaFoldDB" id="A0A4Z1TBI7"/>
<evidence type="ECO:0000256" key="1">
    <source>
        <dbReference type="ARBA" id="ARBA00006349"/>
    </source>
</evidence>
<sequence>MSTPENPEQLADHIQGMLSNVKQQYEKMTSRVVDSLEDISKRIDSLEQNMNHLLESVNAEVN</sequence>
<gene>
    <name evidence="2" type="ORF">GMRT_10314</name>
</gene>
<protein>
    <submittedName>
        <fullName evidence="2">Heat shock factor binding protein</fullName>
    </submittedName>
</protein>
<dbReference type="OrthoDB" id="4159489at2759"/>
<comment type="similarity">
    <text evidence="1">Belongs to the HSBP1 family.</text>
</comment>
<proteinExistence type="inferred from homology"/>
<organism evidence="2 3">
    <name type="scientific">Giardia muris</name>
    <dbReference type="NCBI Taxonomy" id="5742"/>
    <lineage>
        <taxon>Eukaryota</taxon>
        <taxon>Metamonada</taxon>
        <taxon>Diplomonadida</taxon>
        <taxon>Hexamitidae</taxon>
        <taxon>Giardiinae</taxon>
        <taxon>Giardia</taxon>
    </lineage>
</organism>
<dbReference type="Proteomes" id="UP000315496">
    <property type="component" value="Chromosome 1"/>
</dbReference>
<evidence type="ECO:0000313" key="2">
    <source>
        <dbReference type="EMBL" id="TNJ29889.1"/>
    </source>
</evidence>
<keyword evidence="2" id="KW-0346">Stress response</keyword>
<dbReference type="Gene3D" id="1.20.5.430">
    <property type="match status" value="1"/>
</dbReference>
<dbReference type="GO" id="GO:0003714">
    <property type="term" value="F:transcription corepressor activity"/>
    <property type="evidence" value="ECO:0007669"/>
    <property type="project" value="InterPro"/>
</dbReference>
<accession>A0A4Z1TBI7</accession>
<evidence type="ECO:0000313" key="3">
    <source>
        <dbReference type="Proteomes" id="UP000315496"/>
    </source>
</evidence>
<name>A0A4Z1TBI7_GIAMU</name>